<dbReference type="Pfam" id="PF22700">
    <property type="entry name" value="MVD-like_N"/>
    <property type="match status" value="1"/>
</dbReference>
<dbReference type="InterPro" id="IPR014721">
    <property type="entry name" value="Ribsml_uS5_D2-typ_fold_subgr"/>
</dbReference>
<dbReference type="Gene3D" id="3.30.230.10">
    <property type="match status" value="1"/>
</dbReference>
<dbReference type="GO" id="GO:0005829">
    <property type="term" value="C:cytosol"/>
    <property type="evidence" value="ECO:0007669"/>
    <property type="project" value="InterPro"/>
</dbReference>
<feature type="region of interest" description="Disordered" evidence="1">
    <location>
        <begin position="490"/>
        <end position="513"/>
    </location>
</feature>
<evidence type="ECO:0000256" key="1">
    <source>
        <dbReference type="SAM" id="MobiDB-lite"/>
    </source>
</evidence>
<dbReference type="FunFam" id="3.30.230.10:FF:000072">
    <property type="entry name" value="Diphosphomevalonate decarboxylase"/>
    <property type="match status" value="1"/>
</dbReference>
<proteinExistence type="predicted"/>
<evidence type="ECO:0000313" key="4">
    <source>
        <dbReference type="EMBL" id="QIS23494.1"/>
    </source>
</evidence>
<dbReference type="InterPro" id="IPR029765">
    <property type="entry name" value="Mev_diP_decarb"/>
</dbReference>
<dbReference type="SUPFAM" id="SSF55060">
    <property type="entry name" value="GHMP Kinase, C-terminal domain"/>
    <property type="match status" value="1"/>
</dbReference>
<dbReference type="NCBIfam" id="TIGR01240">
    <property type="entry name" value="mevDPdecarb"/>
    <property type="match status" value="1"/>
</dbReference>
<dbReference type="EMBL" id="CP046173">
    <property type="protein sequence ID" value="QIS23494.1"/>
    <property type="molecule type" value="Genomic_DNA"/>
</dbReference>
<dbReference type="InterPro" id="IPR041431">
    <property type="entry name" value="Mvd1_C"/>
</dbReference>
<dbReference type="SUPFAM" id="SSF54211">
    <property type="entry name" value="Ribosomal protein S5 domain 2-like"/>
    <property type="match status" value="1"/>
</dbReference>
<evidence type="ECO:0000259" key="2">
    <source>
        <dbReference type="Pfam" id="PF18376"/>
    </source>
</evidence>
<dbReference type="GO" id="GO:0019287">
    <property type="term" value="P:isopentenyl diphosphate biosynthetic process, mevalonate pathway"/>
    <property type="evidence" value="ECO:0007669"/>
    <property type="project" value="InterPro"/>
</dbReference>
<dbReference type="InterPro" id="IPR053859">
    <property type="entry name" value="MVD-like_N"/>
</dbReference>
<dbReference type="Gene3D" id="3.30.70.890">
    <property type="entry name" value="GHMP kinase, C-terminal domain"/>
    <property type="match status" value="1"/>
</dbReference>
<dbReference type="AlphaFoldDB" id="A0A6G9ZDG8"/>
<dbReference type="EC" id="4.1.1.33" evidence="4"/>
<feature type="domain" description="Diphosphomevalonate decarboxylase-like N-terminal" evidence="3">
    <location>
        <begin position="28"/>
        <end position="183"/>
    </location>
</feature>
<dbReference type="Pfam" id="PF18376">
    <property type="entry name" value="MDD_C"/>
    <property type="match status" value="1"/>
</dbReference>
<evidence type="ECO:0000313" key="5">
    <source>
        <dbReference type="Proteomes" id="UP000500953"/>
    </source>
</evidence>
<gene>
    <name evidence="4" type="primary">mvaD</name>
    <name evidence="4" type="ORF">F6W96_39555</name>
</gene>
<sequence>MSTRRGVRSPGLVPYPLPGPVSGAGALAYPNMALVKYWSKRDETLNLPVTDSISMILDILPTTTQVTVSRDMTADTFLLDGHPVLGTPLDRVRSFLELVRGMGGRTERAVVESVNTVPTAAGLASSAAGFAALAAAAAAAYGLRPDSRALSRLARRGSGSACRSIFDGFAVWHAGHGDGKTGDESSYAEPLDGTALAAALVLTVVQAGTKTVPSREAMRHTADTSPLYRCWASVSVGDAGRMHAAIASGDLDAVGQTAEGNALGMHGAILAARPAIGLLSPSSMAVLERIWSLRAGGITAYATIDAGPHVAVLCHRVDAARVAAVGAVHGVRAFHIAHPGPGARVVEGGGYLLHHRARSVPRSGAFRPRTLESRHRQPHSPRGVHTIRCRRAHVYCRQVRRHRGDPRPRHDHCSLATAYHASPGPPPRIVGGAAPTPTSNANHVTSEASTLNSAVAAHRPDRYERSPEMKSIAQLWVDLTADVCPAVADPRHNRVPPLPGEPSTQRLRSRTHVRRPALCSVSGDQKTSMTRLSRSHAASVVPDTLPWTGATPLTGKCERGLW</sequence>
<dbReference type="PANTHER" id="PTHR10977:SF3">
    <property type="entry name" value="DIPHOSPHOMEVALONATE DECARBOXYLASE"/>
    <property type="match status" value="1"/>
</dbReference>
<dbReference type="InterPro" id="IPR020568">
    <property type="entry name" value="Ribosomal_Su5_D2-typ_SF"/>
</dbReference>
<reference evidence="4 5" key="1">
    <citation type="journal article" date="2019" name="ACS Chem. Biol.">
        <title>Identification and Mobilization of a Cryptic Antibiotic Biosynthesis Gene Locus from a Human-Pathogenic Nocardia Isolate.</title>
        <authorList>
            <person name="Herisse M."/>
            <person name="Ishida K."/>
            <person name="Porter J.L."/>
            <person name="Howden B."/>
            <person name="Hertweck C."/>
            <person name="Stinear T.P."/>
            <person name="Pidot S.J."/>
        </authorList>
    </citation>
    <scope>NUCLEOTIDE SEQUENCE [LARGE SCALE GENOMIC DNA]</scope>
    <source>
        <strain evidence="4 5">AUSMDU00012715</strain>
    </source>
</reference>
<organism evidence="4 5">
    <name type="scientific">Nocardia terpenica</name>
    <dbReference type="NCBI Taxonomy" id="455432"/>
    <lineage>
        <taxon>Bacteria</taxon>
        <taxon>Bacillati</taxon>
        <taxon>Actinomycetota</taxon>
        <taxon>Actinomycetes</taxon>
        <taxon>Mycobacteriales</taxon>
        <taxon>Nocardiaceae</taxon>
        <taxon>Nocardia</taxon>
    </lineage>
</organism>
<keyword evidence="4" id="KW-0456">Lyase</keyword>
<protein>
    <submittedName>
        <fullName evidence="4">Diphosphomevalonate decarboxylase</fullName>
        <ecNumber evidence="4">4.1.1.33</ecNumber>
    </submittedName>
</protein>
<dbReference type="InterPro" id="IPR036554">
    <property type="entry name" value="GHMP_kinase_C_sf"/>
</dbReference>
<name>A0A6G9ZDG8_9NOCA</name>
<evidence type="ECO:0000259" key="3">
    <source>
        <dbReference type="Pfam" id="PF22700"/>
    </source>
</evidence>
<accession>A0A6G9ZDG8</accession>
<dbReference type="Proteomes" id="UP000500953">
    <property type="component" value="Chromosome"/>
</dbReference>
<dbReference type="GO" id="GO:0004163">
    <property type="term" value="F:diphosphomevalonate decarboxylase activity"/>
    <property type="evidence" value="ECO:0007669"/>
    <property type="project" value="UniProtKB-EC"/>
</dbReference>
<feature type="domain" description="Mvd1 C-terminal" evidence="2">
    <location>
        <begin position="201"/>
        <end position="323"/>
    </location>
</feature>
<dbReference type="PANTHER" id="PTHR10977">
    <property type="entry name" value="DIPHOSPHOMEVALONATE DECARBOXYLASE"/>
    <property type="match status" value="1"/>
</dbReference>